<evidence type="ECO:0000256" key="1">
    <source>
        <dbReference type="SAM" id="MobiDB-lite"/>
    </source>
</evidence>
<gene>
    <name evidence="4" type="ORF">FHU37_005073</name>
</gene>
<feature type="domain" description="DUF1707" evidence="2">
    <location>
        <begin position="26"/>
        <end position="78"/>
    </location>
</feature>
<dbReference type="Pfam" id="PF08044">
    <property type="entry name" value="DUF1707"/>
    <property type="match status" value="1"/>
</dbReference>
<dbReference type="PANTHER" id="PTHR40763">
    <property type="entry name" value="MEMBRANE PROTEIN-RELATED"/>
    <property type="match status" value="1"/>
</dbReference>
<accession>A0A853A5A3</accession>
<feature type="region of interest" description="Disordered" evidence="1">
    <location>
        <begin position="86"/>
        <end position="109"/>
    </location>
</feature>
<evidence type="ECO:0000259" key="2">
    <source>
        <dbReference type="Pfam" id="PF08044"/>
    </source>
</evidence>
<dbReference type="EMBL" id="JACBZD010000002">
    <property type="protein sequence ID" value="NYI08044.1"/>
    <property type="molecule type" value="Genomic_DNA"/>
</dbReference>
<organism evidence="4 5">
    <name type="scientific">Allostreptomyces psammosilenae</name>
    <dbReference type="NCBI Taxonomy" id="1892865"/>
    <lineage>
        <taxon>Bacteria</taxon>
        <taxon>Bacillati</taxon>
        <taxon>Actinomycetota</taxon>
        <taxon>Actinomycetes</taxon>
        <taxon>Kitasatosporales</taxon>
        <taxon>Streptomycetaceae</taxon>
        <taxon>Allostreptomyces</taxon>
    </lineage>
</organism>
<feature type="compositionally biased region" description="Low complexity" evidence="1">
    <location>
        <begin position="89"/>
        <end position="99"/>
    </location>
</feature>
<feature type="region of interest" description="Disordered" evidence="1">
    <location>
        <begin position="1"/>
        <end position="26"/>
    </location>
</feature>
<evidence type="ECO:0008006" key="6">
    <source>
        <dbReference type="Google" id="ProtNLM"/>
    </source>
</evidence>
<dbReference type="AlphaFoldDB" id="A0A853A5A3"/>
<feature type="domain" description="Cell wall-active antibiotics response LiaF-like C-terminal" evidence="3">
    <location>
        <begin position="128"/>
        <end position="191"/>
    </location>
</feature>
<comment type="caution">
    <text evidence="4">The sequence shown here is derived from an EMBL/GenBank/DDBJ whole genome shotgun (WGS) entry which is preliminary data.</text>
</comment>
<evidence type="ECO:0000259" key="3">
    <source>
        <dbReference type="Pfam" id="PF09922"/>
    </source>
</evidence>
<evidence type="ECO:0000313" key="5">
    <source>
        <dbReference type="Proteomes" id="UP000567795"/>
    </source>
</evidence>
<keyword evidence="5" id="KW-1185">Reference proteome</keyword>
<dbReference type="Pfam" id="PF09922">
    <property type="entry name" value="LiaF-like_C"/>
    <property type="match status" value="1"/>
</dbReference>
<dbReference type="InterPro" id="IPR024425">
    <property type="entry name" value="LiaF-like_C"/>
</dbReference>
<proteinExistence type="predicted"/>
<dbReference type="RefSeq" id="WP_179816937.1">
    <property type="nucleotide sequence ID" value="NZ_JACBZD010000002.1"/>
</dbReference>
<name>A0A853A5A3_9ACTN</name>
<dbReference type="Proteomes" id="UP000567795">
    <property type="component" value="Unassembled WGS sequence"/>
</dbReference>
<dbReference type="PANTHER" id="PTHR40763:SF4">
    <property type="entry name" value="DUF1707 DOMAIN-CONTAINING PROTEIN"/>
    <property type="match status" value="1"/>
</dbReference>
<reference evidence="4 5" key="1">
    <citation type="submission" date="2020-07" db="EMBL/GenBank/DDBJ databases">
        <title>Sequencing the genomes of 1000 actinobacteria strains.</title>
        <authorList>
            <person name="Klenk H.-P."/>
        </authorList>
    </citation>
    <scope>NUCLEOTIDE SEQUENCE [LARGE SCALE GENOMIC DNA]</scope>
    <source>
        <strain evidence="4 5">DSM 42178</strain>
    </source>
</reference>
<dbReference type="InterPro" id="IPR012551">
    <property type="entry name" value="DUF1707_SHOCT-like"/>
</dbReference>
<sequence>MDDSPENPTPHKPAKVARSHDPALDLRVSDADRDAVAELLRDAYAEGRLNQEEFAERLEAAFQARTGRELAPLTGDLPVGPWRPGVQSVPLAEPTAAPAPHEPVEPLPPKTSPNIVAIFGGANRSGRWRVPALTNVVAIFGGVELDLTQSVLEAREVEIRVCAIFGGVEIKVPENVSVQRSGGVAVFGGFEVREYVSDIPGGPVVRITGTAIFGGVAVKRALGAQLKEWWRRLHGGG</sequence>
<evidence type="ECO:0000313" key="4">
    <source>
        <dbReference type="EMBL" id="NYI08044.1"/>
    </source>
</evidence>
<protein>
    <recommendedName>
        <fullName evidence="6">Cell wall-active antibiotics response LiaF-like C-terminal domain-containing protein</fullName>
    </recommendedName>
</protein>